<name>A0A1P8UGF6_9GAMM</name>
<sequence length="212" mass="22882">MSRTILYSSRRGYGAGALLALCLAMLGGCAVAPPHPATDGGAAWQRHQAWVRAHPNWSLNGRFALNVAGRGWSASLRWLEQGTSYRIDIFGPFGRTVAQLEGGAQGVSLRTQNEPLRTADSVSALMQSALGWSLPVTGLRYWVRGVPAPGTPISSQRIGGSGHLSELNQDGWTIRYLGYNYAFGTRALPTHLRLSNGNVKLNLLVDRWGAAQ</sequence>
<keyword evidence="16" id="KW-1185">Reference proteome</keyword>
<comment type="function">
    <text evidence="13">Plays a critical role in the incorporation of lipoproteins in the outer membrane after they are released by the LolA protein.</text>
</comment>
<protein>
    <recommendedName>
        <fullName evidence="4 13">Outer-membrane lipoprotein LolB</fullName>
    </recommendedName>
</protein>
<keyword evidence="11 13" id="KW-0998">Cell outer membrane</keyword>
<dbReference type="SUPFAM" id="SSF89392">
    <property type="entry name" value="Prokaryotic lipoproteins and lipoprotein localization factors"/>
    <property type="match status" value="1"/>
</dbReference>
<keyword evidence="8 13" id="KW-0472">Membrane</keyword>
<reference evidence="15 16" key="1">
    <citation type="submission" date="2017-01" db="EMBL/GenBank/DDBJ databases">
        <title>Draft sequence of Acidihalobacter ferrooxidans strain DSM 14175 (strain V8).</title>
        <authorList>
            <person name="Khaleque H.N."/>
            <person name="Ramsay J.P."/>
            <person name="Murphy R.J.T."/>
            <person name="Kaksonen A.H."/>
            <person name="Boxall N.J."/>
            <person name="Watkin E.L.J."/>
        </authorList>
    </citation>
    <scope>NUCLEOTIDE SEQUENCE [LARGE SCALE GENOMIC DNA]</scope>
    <source>
        <strain evidence="15 16">V8</strain>
    </source>
</reference>
<evidence type="ECO:0000256" key="8">
    <source>
        <dbReference type="ARBA" id="ARBA00023136"/>
    </source>
</evidence>
<evidence type="ECO:0000256" key="2">
    <source>
        <dbReference type="ARBA" id="ARBA00009696"/>
    </source>
</evidence>
<keyword evidence="9 13" id="KW-0564">Palmitate</keyword>
<evidence type="ECO:0000256" key="1">
    <source>
        <dbReference type="ARBA" id="ARBA00004459"/>
    </source>
</evidence>
<organism evidence="15 16">
    <name type="scientific">Acidihalobacter ferrooxydans</name>
    <dbReference type="NCBI Taxonomy" id="1765967"/>
    <lineage>
        <taxon>Bacteria</taxon>
        <taxon>Pseudomonadati</taxon>
        <taxon>Pseudomonadota</taxon>
        <taxon>Gammaproteobacteria</taxon>
        <taxon>Chromatiales</taxon>
        <taxon>Ectothiorhodospiraceae</taxon>
        <taxon>Acidihalobacter</taxon>
    </lineage>
</organism>
<dbReference type="EMBL" id="CP019434">
    <property type="protein sequence ID" value="APZ42916.1"/>
    <property type="molecule type" value="Genomic_DNA"/>
</dbReference>
<dbReference type="InterPro" id="IPR029046">
    <property type="entry name" value="LolA/LolB/LppX"/>
</dbReference>
<evidence type="ECO:0000256" key="14">
    <source>
        <dbReference type="SAM" id="SignalP"/>
    </source>
</evidence>
<evidence type="ECO:0000256" key="9">
    <source>
        <dbReference type="ARBA" id="ARBA00023139"/>
    </source>
</evidence>
<evidence type="ECO:0000313" key="15">
    <source>
        <dbReference type="EMBL" id="APZ42916.1"/>
    </source>
</evidence>
<dbReference type="KEGG" id="afy:BW247_07270"/>
<dbReference type="Pfam" id="PF03550">
    <property type="entry name" value="LolB"/>
    <property type="match status" value="1"/>
</dbReference>
<evidence type="ECO:0000256" key="13">
    <source>
        <dbReference type="HAMAP-Rule" id="MF_00233"/>
    </source>
</evidence>
<keyword evidence="10 13" id="KW-0143">Chaperone</keyword>
<dbReference type="GO" id="GO:0009279">
    <property type="term" value="C:cell outer membrane"/>
    <property type="evidence" value="ECO:0007669"/>
    <property type="project" value="UniProtKB-SubCell"/>
</dbReference>
<keyword evidence="12 13" id="KW-0449">Lipoprotein</keyword>
<dbReference type="InterPro" id="IPR004565">
    <property type="entry name" value="OM_lipoprot_LolB"/>
</dbReference>
<dbReference type="NCBIfam" id="TIGR00548">
    <property type="entry name" value="lolB"/>
    <property type="match status" value="1"/>
</dbReference>
<dbReference type="GO" id="GO:0015031">
    <property type="term" value="P:protein transport"/>
    <property type="evidence" value="ECO:0007669"/>
    <property type="project" value="UniProtKB-KW"/>
</dbReference>
<evidence type="ECO:0000256" key="11">
    <source>
        <dbReference type="ARBA" id="ARBA00023237"/>
    </source>
</evidence>
<dbReference type="RefSeq" id="WP_076836564.1">
    <property type="nucleotide sequence ID" value="NZ_CP019434.1"/>
</dbReference>
<dbReference type="AlphaFoldDB" id="A0A1P8UGF6"/>
<comment type="subcellular location">
    <subcellularLocation>
        <location evidence="1 13">Cell outer membrane</location>
        <topology evidence="1 13">Lipid-anchor</topology>
    </subcellularLocation>
</comment>
<keyword evidence="6 13" id="KW-0732">Signal</keyword>
<evidence type="ECO:0000313" key="16">
    <source>
        <dbReference type="Proteomes" id="UP000243807"/>
    </source>
</evidence>
<accession>A0A1P8UGF6</accession>
<gene>
    <name evidence="13" type="primary">lolB</name>
    <name evidence="15" type="ORF">BW247_07270</name>
</gene>
<dbReference type="Gene3D" id="2.50.20.10">
    <property type="entry name" value="Lipoprotein localisation LolA/LolB/LppX"/>
    <property type="match status" value="1"/>
</dbReference>
<feature type="signal peptide" evidence="14">
    <location>
        <begin position="1"/>
        <end position="32"/>
    </location>
</feature>
<dbReference type="STRING" id="1765967.BW247_07270"/>
<dbReference type="OrthoDB" id="9797618at2"/>
<evidence type="ECO:0000256" key="10">
    <source>
        <dbReference type="ARBA" id="ARBA00023186"/>
    </source>
</evidence>
<evidence type="ECO:0000256" key="5">
    <source>
        <dbReference type="ARBA" id="ARBA00022448"/>
    </source>
</evidence>
<dbReference type="PROSITE" id="PS51257">
    <property type="entry name" value="PROKAR_LIPOPROTEIN"/>
    <property type="match status" value="1"/>
</dbReference>
<proteinExistence type="inferred from homology"/>
<evidence type="ECO:0000256" key="6">
    <source>
        <dbReference type="ARBA" id="ARBA00022729"/>
    </source>
</evidence>
<dbReference type="GO" id="GO:0044874">
    <property type="term" value="P:lipoprotein localization to outer membrane"/>
    <property type="evidence" value="ECO:0007669"/>
    <property type="project" value="UniProtKB-UniRule"/>
</dbReference>
<keyword evidence="5 13" id="KW-0813">Transport</keyword>
<dbReference type="CDD" id="cd16326">
    <property type="entry name" value="LolB"/>
    <property type="match status" value="1"/>
</dbReference>
<evidence type="ECO:0000256" key="12">
    <source>
        <dbReference type="ARBA" id="ARBA00023288"/>
    </source>
</evidence>
<comment type="subunit">
    <text evidence="3 13">Monomer.</text>
</comment>
<feature type="chain" id="PRO_5012614075" description="Outer-membrane lipoprotein LolB" evidence="14">
    <location>
        <begin position="33"/>
        <end position="212"/>
    </location>
</feature>
<evidence type="ECO:0000256" key="3">
    <source>
        <dbReference type="ARBA" id="ARBA00011245"/>
    </source>
</evidence>
<evidence type="ECO:0000256" key="7">
    <source>
        <dbReference type="ARBA" id="ARBA00022927"/>
    </source>
</evidence>
<dbReference type="HAMAP" id="MF_00233">
    <property type="entry name" value="LolB"/>
    <property type="match status" value="1"/>
</dbReference>
<evidence type="ECO:0000256" key="4">
    <source>
        <dbReference type="ARBA" id="ARBA00016202"/>
    </source>
</evidence>
<comment type="similarity">
    <text evidence="2 13">Belongs to the LolB family.</text>
</comment>
<keyword evidence="7 13" id="KW-0653">Protein transport</keyword>
<dbReference type="Proteomes" id="UP000243807">
    <property type="component" value="Chromosome"/>
</dbReference>